<dbReference type="Gene3D" id="3.40.50.150">
    <property type="entry name" value="Vaccinia Virus protein VP39"/>
    <property type="match status" value="1"/>
</dbReference>
<dbReference type="SUPFAM" id="SSF53335">
    <property type="entry name" value="S-adenosyl-L-methionine-dependent methyltransferases"/>
    <property type="match status" value="1"/>
</dbReference>
<name>A0ABS9ZPY9_9PSED</name>
<dbReference type="Pfam" id="PF13489">
    <property type="entry name" value="Methyltransf_23"/>
    <property type="match status" value="1"/>
</dbReference>
<dbReference type="InterPro" id="IPR029063">
    <property type="entry name" value="SAM-dependent_MTases_sf"/>
</dbReference>
<keyword evidence="2" id="KW-1185">Reference proteome</keyword>
<dbReference type="GO" id="GO:0032259">
    <property type="term" value="P:methylation"/>
    <property type="evidence" value="ECO:0007669"/>
    <property type="project" value="UniProtKB-KW"/>
</dbReference>
<dbReference type="RefSeq" id="WP_243247138.1">
    <property type="nucleotide sequence ID" value="NZ_LOHG01000009.1"/>
</dbReference>
<evidence type="ECO:0000313" key="1">
    <source>
        <dbReference type="EMBL" id="MCI8210923.1"/>
    </source>
</evidence>
<dbReference type="PANTHER" id="PTHR43861">
    <property type="entry name" value="TRANS-ACONITATE 2-METHYLTRANSFERASE-RELATED"/>
    <property type="match status" value="1"/>
</dbReference>
<accession>A0ABS9ZPY9</accession>
<sequence length="285" mass="31723">MSLNNCPVCETRLKESLFNWHFSCPSCAYEQSSLLPAINENRAHDNIDEAARETGLRELRLSNFRILLQAITALKPEGGRLLDVGSAHGWFLEAAMGTYDVLGVEPDEAICAASAARGLPVRNGYFPDVLLDLETFDVIVFNDVLEHIPPVIEILRSCHERLNEGGYLVVNLPSSNGVFYRVARVFSRLGYTGFFERLWQKGLPSPHVHYFNEHNLATLLERNGFVMTSTGRLPVVSLTGLYSRISFAGKMGRLSKVIIYCAVALALPVLKLLPNDIVYLVARKA</sequence>
<reference evidence="1 2" key="1">
    <citation type="submission" date="2015-12" db="EMBL/GenBank/DDBJ databases">
        <title>Phylogenomics in the description of a new species in the Pseudomonas syringae group.</title>
        <authorList>
            <person name="Busquets A."/>
            <person name="Gomila M."/>
            <person name="Beiki F."/>
            <person name="Rahimian H."/>
            <person name="Mulet M."/>
            <person name="Sanchez D."/>
            <person name="Garcia-Valdes E."/>
            <person name="Lalucat J."/>
        </authorList>
    </citation>
    <scope>NUCLEOTIDE SEQUENCE [LARGE SCALE GENOMIC DNA]</scope>
    <source>
        <strain evidence="1 2">S25</strain>
    </source>
</reference>
<organism evidence="1 2">
    <name type="scientific">Pseudomonas maioricensis</name>
    <dbReference type="NCBI Taxonomy" id="1766623"/>
    <lineage>
        <taxon>Bacteria</taxon>
        <taxon>Pseudomonadati</taxon>
        <taxon>Pseudomonadota</taxon>
        <taxon>Gammaproteobacteria</taxon>
        <taxon>Pseudomonadales</taxon>
        <taxon>Pseudomonadaceae</taxon>
        <taxon>Pseudomonas</taxon>
    </lineage>
</organism>
<keyword evidence="1" id="KW-0489">Methyltransferase</keyword>
<keyword evidence="1" id="KW-0808">Transferase</keyword>
<dbReference type="GO" id="GO:0008168">
    <property type="term" value="F:methyltransferase activity"/>
    <property type="evidence" value="ECO:0007669"/>
    <property type="project" value="UniProtKB-KW"/>
</dbReference>
<evidence type="ECO:0000313" key="2">
    <source>
        <dbReference type="Proteomes" id="UP001320513"/>
    </source>
</evidence>
<comment type="caution">
    <text evidence="1">The sequence shown here is derived from an EMBL/GenBank/DDBJ whole genome shotgun (WGS) entry which is preliminary data.</text>
</comment>
<gene>
    <name evidence="1" type="ORF">AUC61_15415</name>
</gene>
<dbReference type="CDD" id="cd02440">
    <property type="entry name" value="AdoMet_MTases"/>
    <property type="match status" value="1"/>
</dbReference>
<dbReference type="Proteomes" id="UP001320513">
    <property type="component" value="Unassembled WGS sequence"/>
</dbReference>
<proteinExistence type="predicted"/>
<dbReference type="EMBL" id="LOHG01000009">
    <property type="protein sequence ID" value="MCI8210923.1"/>
    <property type="molecule type" value="Genomic_DNA"/>
</dbReference>
<protein>
    <submittedName>
        <fullName evidence="1">Methyltransferase</fullName>
    </submittedName>
</protein>